<dbReference type="InterPro" id="IPR036279">
    <property type="entry name" value="5-3_exonuclease_C_sf"/>
</dbReference>
<dbReference type="RefSeq" id="XP_011633419.1">
    <property type="nucleotide sequence ID" value="XM_011635117.2"/>
</dbReference>
<dbReference type="SUPFAM" id="SSF47807">
    <property type="entry name" value="5' to 3' exonuclease, C-terminal subdomain"/>
    <property type="match status" value="1"/>
</dbReference>
<evidence type="ECO:0000259" key="13">
    <source>
        <dbReference type="SMART" id="SM00485"/>
    </source>
</evidence>
<dbReference type="Gene3D" id="1.10.150.20">
    <property type="entry name" value="5' to 3' exonuclease, C-terminal subdomain"/>
    <property type="match status" value="1"/>
</dbReference>
<dbReference type="KEGG" id="pbar:105424729"/>
<evidence type="ECO:0000259" key="12">
    <source>
        <dbReference type="SMART" id="SM00484"/>
    </source>
</evidence>
<dbReference type="InterPro" id="IPR041012">
    <property type="entry name" value="GEN_chromo"/>
</dbReference>
<keyword evidence="11" id="KW-1133">Transmembrane helix</keyword>
<evidence type="ECO:0000256" key="3">
    <source>
        <dbReference type="ARBA" id="ARBA00022723"/>
    </source>
</evidence>
<comment type="cofactor">
    <cofactor evidence="1">
        <name>Mg(2+)</name>
        <dbReference type="ChEBI" id="CHEBI:18420"/>
    </cofactor>
</comment>
<dbReference type="PANTHER" id="PTHR11081">
    <property type="entry name" value="FLAP ENDONUCLEASE FAMILY MEMBER"/>
    <property type="match status" value="1"/>
</dbReference>
<keyword evidence="5" id="KW-0227">DNA damage</keyword>
<dbReference type="AlphaFoldDB" id="A0A6I9W4L0"/>
<dbReference type="SMART" id="SM00484">
    <property type="entry name" value="XPGI"/>
    <property type="match status" value="1"/>
</dbReference>
<dbReference type="InterPro" id="IPR006086">
    <property type="entry name" value="XPG-I_dom"/>
</dbReference>
<feature type="transmembrane region" description="Helical" evidence="11">
    <location>
        <begin position="55"/>
        <end position="73"/>
    </location>
</feature>
<keyword evidence="2" id="KW-0540">Nuclease</keyword>
<dbReference type="Proteomes" id="UP000504615">
    <property type="component" value="Unplaced"/>
</dbReference>
<keyword evidence="14" id="KW-1185">Reference proteome</keyword>
<dbReference type="GO" id="GO:0046872">
    <property type="term" value="F:metal ion binding"/>
    <property type="evidence" value="ECO:0007669"/>
    <property type="project" value="UniProtKB-KW"/>
</dbReference>
<evidence type="ECO:0000256" key="4">
    <source>
        <dbReference type="ARBA" id="ARBA00022759"/>
    </source>
</evidence>
<dbReference type="CDD" id="cd09869">
    <property type="entry name" value="PIN_GEN1"/>
    <property type="match status" value="1"/>
</dbReference>
<dbReference type="SMART" id="SM00485">
    <property type="entry name" value="XPGN"/>
    <property type="match status" value="1"/>
</dbReference>
<keyword evidence="11" id="KW-0812">Transmembrane</keyword>
<evidence type="ECO:0000256" key="1">
    <source>
        <dbReference type="ARBA" id="ARBA00001946"/>
    </source>
</evidence>
<feature type="domain" description="XPG N-terminal" evidence="13">
    <location>
        <begin position="1"/>
        <end position="95"/>
    </location>
</feature>
<keyword evidence="6" id="KW-0378">Hydrolase</keyword>
<dbReference type="PRINTS" id="PR00853">
    <property type="entry name" value="XPGRADSUPER"/>
</dbReference>
<evidence type="ECO:0000256" key="6">
    <source>
        <dbReference type="ARBA" id="ARBA00022801"/>
    </source>
</evidence>
<evidence type="ECO:0000256" key="2">
    <source>
        <dbReference type="ARBA" id="ARBA00022722"/>
    </source>
</evidence>
<dbReference type="InterPro" id="IPR006084">
    <property type="entry name" value="XPG/Rad2"/>
</dbReference>
<keyword evidence="3" id="KW-0479">Metal-binding</keyword>
<evidence type="ECO:0000256" key="11">
    <source>
        <dbReference type="SAM" id="Phobius"/>
    </source>
</evidence>
<dbReference type="CTD" id="38594"/>
<dbReference type="FunFam" id="1.10.150.20:FF:000030">
    <property type="entry name" value="Flap endonuclease GEN-like 1"/>
    <property type="match status" value="1"/>
</dbReference>
<keyword evidence="9" id="KW-0539">Nucleus</keyword>
<evidence type="ECO:0000313" key="15">
    <source>
        <dbReference type="RefSeq" id="XP_011633419.1"/>
    </source>
</evidence>
<dbReference type="Pfam" id="PF18704">
    <property type="entry name" value="Chromo_2"/>
    <property type="match status" value="1"/>
</dbReference>
<name>A0A6I9W4L0_9HYME</name>
<dbReference type="GO" id="GO:0006281">
    <property type="term" value="P:DNA repair"/>
    <property type="evidence" value="ECO:0007669"/>
    <property type="project" value="UniProtKB-KW"/>
</dbReference>
<dbReference type="GO" id="GO:0017108">
    <property type="term" value="F:5'-flap endonuclease activity"/>
    <property type="evidence" value="ECO:0007669"/>
    <property type="project" value="UniProtKB-ARBA"/>
</dbReference>
<evidence type="ECO:0000256" key="9">
    <source>
        <dbReference type="ARBA" id="ARBA00023242"/>
    </source>
</evidence>
<proteinExistence type="inferred from homology"/>
<reference evidence="15" key="1">
    <citation type="submission" date="2025-08" db="UniProtKB">
        <authorList>
            <consortium name="RefSeq"/>
        </authorList>
    </citation>
    <scope>IDENTIFICATION</scope>
</reference>
<dbReference type="OrthoDB" id="2959108at2759"/>
<comment type="similarity">
    <text evidence="10">Belongs to the XPG/RAD2 endonuclease family. GEN subfamily.</text>
</comment>
<evidence type="ECO:0000256" key="7">
    <source>
        <dbReference type="ARBA" id="ARBA00022842"/>
    </source>
</evidence>
<gene>
    <name evidence="15" type="primary">LOC105424729</name>
</gene>
<dbReference type="Pfam" id="PF00752">
    <property type="entry name" value="XPG_N"/>
    <property type="match status" value="1"/>
</dbReference>
<dbReference type="SUPFAM" id="SSF88723">
    <property type="entry name" value="PIN domain-like"/>
    <property type="match status" value="1"/>
</dbReference>
<accession>A0A6I9W4L0</accession>
<evidence type="ECO:0000256" key="10">
    <source>
        <dbReference type="ARBA" id="ARBA00038112"/>
    </source>
</evidence>
<keyword evidence="8" id="KW-0234">DNA repair</keyword>
<dbReference type="GO" id="GO:0008821">
    <property type="term" value="F:crossover junction DNA endonuclease activity"/>
    <property type="evidence" value="ECO:0007669"/>
    <property type="project" value="UniProtKB-ARBA"/>
</dbReference>
<dbReference type="GeneID" id="105424729"/>
<organism evidence="14 15">
    <name type="scientific">Pogonomyrmex barbatus</name>
    <name type="common">red harvester ant</name>
    <dbReference type="NCBI Taxonomy" id="144034"/>
    <lineage>
        <taxon>Eukaryota</taxon>
        <taxon>Metazoa</taxon>
        <taxon>Ecdysozoa</taxon>
        <taxon>Arthropoda</taxon>
        <taxon>Hexapoda</taxon>
        <taxon>Insecta</taxon>
        <taxon>Pterygota</taxon>
        <taxon>Neoptera</taxon>
        <taxon>Endopterygota</taxon>
        <taxon>Hymenoptera</taxon>
        <taxon>Apocrita</taxon>
        <taxon>Aculeata</taxon>
        <taxon>Formicoidea</taxon>
        <taxon>Formicidae</taxon>
        <taxon>Myrmicinae</taxon>
        <taxon>Pogonomyrmex</taxon>
    </lineage>
</organism>
<keyword evidence="4 15" id="KW-0255">Endonuclease</keyword>
<evidence type="ECO:0000256" key="8">
    <source>
        <dbReference type="ARBA" id="ARBA00023204"/>
    </source>
</evidence>
<dbReference type="InterPro" id="IPR029060">
    <property type="entry name" value="PIN-like_dom_sf"/>
</dbReference>
<sequence>MGVKDLWNILSPLCERKPLYELEGKTIAIDLSGWVVDSQTIVDNAVQPKMYLRNLYFRTAFLLMHGIFPVFILEGKAPTLKHKTIARRNDVRSKFQERKTAKKGGRSQFNRILNECKELLRYMGIACIQSNGEAEAMCAYLDEDGLVDGCISQDSDCFLYGAKVVYRNFCTSTQGNGGSTGGSVDIYSMEKIEKTLNIGRNKMIALALLCGCDYDEGVNGVGKEAALKFFKTVKEEDVLQRIQDWRTDTSLDKAESNLLNSNLCASCGHHGKLQKHTKSGCVDCGTIRKCNDDFREKRTLILNEISLKKKALHNQNFPSQELIDEFLIRKDSVPTKLDLKWKQPQVIQFVDFMNKHLCWEPQYAFEKIFTLIIRWQLLHLPDFAIGERLSMTNLFIPDKIKKIRNIRSVASYEIIWKNQHAIIEMLKEYKERTKENDNIDDAVDDNLLISIEPQDLVLKCYPELVEVFENTRNIKSKKRTANSRRKKTTINADNNTEIKNTTKLKQKKVKEKTEKNNKKIDEFIFKNNEISLEDSFEKMAITPKRSKKENILNKVKEIQIRNKSEDLAITNIKQIKRGPQIKRILEIEKVNSKLNKTLDKMFNELSPNDFISEDEDEDDLDITNVIENICSKQIFQFNIRNCELIKSTNQSVENIVKEYTKTDKFESVTCTTENNAYTKDEKQKLDNFSDDEFCNINESYIPINQRIQIEDKKCSSTCNQIEKRFSYDFENIMDSTDDKSIHLDI</sequence>
<dbReference type="PANTHER" id="PTHR11081:SF70">
    <property type="entry name" value="FLAP ENDONUCLEASE GEN HOMOLOG 1"/>
    <property type="match status" value="1"/>
</dbReference>
<evidence type="ECO:0000313" key="14">
    <source>
        <dbReference type="Proteomes" id="UP000504615"/>
    </source>
</evidence>
<dbReference type="GO" id="GO:0000400">
    <property type="term" value="F:four-way junction DNA binding"/>
    <property type="evidence" value="ECO:0007669"/>
    <property type="project" value="TreeGrafter"/>
</dbReference>
<keyword evidence="7" id="KW-0460">Magnesium</keyword>
<dbReference type="Gene3D" id="3.40.50.1010">
    <property type="entry name" value="5'-nuclease"/>
    <property type="match status" value="1"/>
</dbReference>
<feature type="domain" description="XPG-I" evidence="12">
    <location>
        <begin position="121"/>
        <end position="198"/>
    </location>
</feature>
<dbReference type="Pfam" id="PF00867">
    <property type="entry name" value="XPG_I"/>
    <property type="match status" value="1"/>
</dbReference>
<dbReference type="InterPro" id="IPR006085">
    <property type="entry name" value="XPG_DNA_repair_N"/>
</dbReference>
<evidence type="ECO:0000256" key="5">
    <source>
        <dbReference type="ARBA" id="ARBA00022763"/>
    </source>
</evidence>
<protein>
    <submittedName>
        <fullName evidence="15">Flap endonuclease GEN</fullName>
    </submittedName>
</protein>
<keyword evidence="11" id="KW-0472">Membrane</keyword>